<evidence type="ECO:0000313" key="1">
    <source>
        <dbReference type="EMBL" id="MFD1890732.1"/>
    </source>
</evidence>
<comment type="caution">
    <text evidence="1">The sequence shown here is derived from an EMBL/GenBank/DDBJ whole genome shotgun (WGS) entry which is preliminary data.</text>
</comment>
<gene>
    <name evidence="1" type="ORF">ACFSCS_11150</name>
</gene>
<organism evidence="1 2">
    <name type="scientific">Luteococcus peritonei</name>
    <dbReference type="NCBI Taxonomy" id="88874"/>
    <lineage>
        <taxon>Bacteria</taxon>
        <taxon>Bacillati</taxon>
        <taxon>Actinomycetota</taxon>
        <taxon>Actinomycetes</taxon>
        <taxon>Propionibacteriales</taxon>
        <taxon>Propionibacteriaceae</taxon>
        <taxon>Luteococcus</taxon>
    </lineage>
</organism>
<dbReference type="Proteomes" id="UP001597326">
    <property type="component" value="Unassembled WGS sequence"/>
</dbReference>
<proteinExistence type="predicted"/>
<keyword evidence="2" id="KW-1185">Reference proteome</keyword>
<reference evidence="2" key="1">
    <citation type="journal article" date="2019" name="Int. J. Syst. Evol. Microbiol.">
        <title>The Global Catalogue of Microorganisms (GCM) 10K type strain sequencing project: providing services to taxonomists for standard genome sequencing and annotation.</title>
        <authorList>
            <consortium name="The Broad Institute Genomics Platform"/>
            <consortium name="The Broad Institute Genome Sequencing Center for Infectious Disease"/>
            <person name="Wu L."/>
            <person name="Ma J."/>
        </authorList>
    </citation>
    <scope>NUCLEOTIDE SEQUENCE [LARGE SCALE GENOMIC DNA]</scope>
    <source>
        <strain evidence="2">CAIM 431</strain>
    </source>
</reference>
<dbReference type="Pfam" id="PF13822">
    <property type="entry name" value="ACC_epsilon"/>
    <property type="match status" value="1"/>
</dbReference>
<dbReference type="EMBL" id="JBHUFZ010000025">
    <property type="protein sequence ID" value="MFD1890732.1"/>
    <property type="molecule type" value="Genomic_DNA"/>
</dbReference>
<accession>A0ABW4RX37</accession>
<protein>
    <submittedName>
        <fullName evidence="1">Acyl-CoA carboxylase subunit epsilon</fullName>
    </submittedName>
</protein>
<name>A0ABW4RX37_9ACTN</name>
<sequence length="84" mass="9022">MAEPSTEQGVEEVAEPLRIEVVGGNPSDDEVGAVMAVLQAAMAAGAPAQKNDDRPLAGGWKSYTRTIRRQVMPGREAWRFSGRP</sequence>
<evidence type="ECO:0000313" key="2">
    <source>
        <dbReference type="Proteomes" id="UP001597326"/>
    </source>
</evidence>
<dbReference type="InterPro" id="IPR032716">
    <property type="entry name" value="ACC_epsilon"/>
</dbReference>
<dbReference type="RefSeq" id="WP_343872044.1">
    <property type="nucleotide sequence ID" value="NZ_BAAAIX010000004.1"/>
</dbReference>